<feature type="domain" description="CUB" evidence="10">
    <location>
        <begin position="1644"/>
        <end position="1765"/>
    </location>
</feature>
<proteinExistence type="predicted"/>
<dbReference type="CDD" id="cd00054">
    <property type="entry name" value="EGF_CA"/>
    <property type="match status" value="4"/>
</dbReference>
<dbReference type="PANTHER" id="PTHR24251:SF37">
    <property type="entry name" value="CUB DOMAIN-CONTAINING PROTEIN"/>
    <property type="match status" value="1"/>
</dbReference>
<comment type="caution">
    <text evidence="7">Lacks conserved residue(s) required for the propagation of feature annotation.</text>
</comment>
<feature type="domain" description="EGF-like" evidence="11">
    <location>
        <begin position="460"/>
        <end position="497"/>
    </location>
</feature>
<dbReference type="Pfam" id="PF00431">
    <property type="entry name" value="CUB"/>
    <property type="match status" value="17"/>
</dbReference>
<feature type="domain" description="CUB" evidence="10">
    <location>
        <begin position="1521"/>
        <end position="1640"/>
    </location>
</feature>
<feature type="domain" description="CUB" evidence="10">
    <location>
        <begin position="503"/>
        <end position="624"/>
    </location>
</feature>
<dbReference type="SUPFAM" id="SSF57196">
    <property type="entry name" value="EGF/Laminin"/>
    <property type="match status" value="3"/>
</dbReference>
<feature type="domain" description="CUB" evidence="10">
    <location>
        <begin position="2951"/>
        <end position="3056"/>
    </location>
</feature>
<feature type="coiled-coil region" evidence="8">
    <location>
        <begin position="129"/>
        <end position="156"/>
    </location>
</feature>
<dbReference type="InterPro" id="IPR013032">
    <property type="entry name" value="EGF-like_CS"/>
</dbReference>
<feature type="domain" description="CUB" evidence="10">
    <location>
        <begin position="3176"/>
        <end position="3319"/>
    </location>
</feature>
<dbReference type="PROSITE" id="PS01180">
    <property type="entry name" value="CUB"/>
    <property type="match status" value="23"/>
</dbReference>
<name>A0A8D8M4P1_9HEMI</name>
<dbReference type="PROSITE" id="PS01187">
    <property type="entry name" value="EGF_CA"/>
    <property type="match status" value="2"/>
</dbReference>
<feature type="domain" description="CUB" evidence="10">
    <location>
        <begin position="3060"/>
        <end position="3175"/>
    </location>
</feature>
<feature type="domain" description="CUB" evidence="10">
    <location>
        <begin position="3710"/>
        <end position="3815"/>
    </location>
</feature>
<dbReference type="FunFam" id="2.60.120.290:FF:000005">
    <property type="entry name" value="Procollagen C-endopeptidase enhancer 1"/>
    <property type="match status" value="1"/>
</dbReference>
<dbReference type="SUPFAM" id="SSF57184">
    <property type="entry name" value="Growth factor receptor domain"/>
    <property type="match status" value="2"/>
</dbReference>
<feature type="domain" description="CUB" evidence="10">
    <location>
        <begin position="865"/>
        <end position="981"/>
    </location>
</feature>
<dbReference type="EMBL" id="HBUF01040272">
    <property type="protein sequence ID" value="CAG6617915.1"/>
    <property type="molecule type" value="Transcribed_RNA"/>
</dbReference>
<dbReference type="SUPFAM" id="SSF49854">
    <property type="entry name" value="Spermadhesin, CUB domain"/>
    <property type="match status" value="24"/>
</dbReference>
<evidence type="ECO:0000256" key="8">
    <source>
        <dbReference type="SAM" id="Coils"/>
    </source>
</evidence>
<feature type="disulfide bond" evidence="6">
    <location>
        <begin position="3060"/>
        <end position="3087"/>
    </location>
</feature>
<keyword evidence="2 9" id="KW-0732">Signal</keyword>
<dbReference type="PANTHER" id="PTHR24251">
    <property type="entry name" value="OVOCHYMASE-RELATED"/>
    <property type="match status" value="1"/>
</dbReference>
<evidence type="ECO:0000256" key="2">
    <source>
        <dbReference type="ARBA" id="ARBA00022729"/>
    </source>
</evidence>
<feature type="domain" description="CUB" evidence="10">
    <location>
        <begin position="1113"/>
        <end position="1229"/>
    </location>
</feature>
<evidence type="ECO:0000256" key="3">
    <source>
        <dbReference type="ARBA" id="ARBA00022737"/>
    </source>
</evidence>
<evidence type="ECO:0000256" key="9">
    <source>
        <dbReference type="SAM" id="SignalP"/>
    </source>
</evidence>
<dbReference type="CDD" id="cd00041">
    <property type="entry name" value="CUB"/>
    <property type="match status" value="18"/>
</dbReference>
<dbReference type="PROSITE" id="PS00010">
    <property type="entry name" value="ASX_HYDROXYL"/>
    <property type="match status" value="2"/>
</dbReference>
<feature type="domain" description="CUB" evidence="10">
    <location>
        <begin position="2706"/>
        <end position="2824"/>
    </location>
</feature>
<dbReference type="PROSITE" id="PS00022">
    <property type="entry name" value="EGF_1"/>
    <property type="match status" value="4"/>
</dbReference>
<dbReference type="GO" id="GO:0005509">
    <property type="term" value="F:calcium ion binding"/>
    <property type="evidence" value="ECO:0007669"/>
    <property type="project" value="InterPro"/>
</dbReference>
<accession>A0A8D8M4P1</accession>
<dbReference type="FunFam" id="2.60.120.290:FF:000013">
    <property type="entry name" value="Membrane frizzled-related protein"/>
    <property type="match status" value="2"/>
</dbReference>
<feature type="chain" id="PRO_5036261417" evidence="9">
    <location>
        <begin position="23"/>
        <end position="3924"/>
    </location>
</feature>
<dbReference type="SMART" id="SM00181">
    <property type="entry name" value="EGF"/>
    <property type="match status" value="8"/>
</dbReference>
<organism evidence="12">
    <name type="scientific">Cacopsylla melanoneura</name>
    <dbReference type="NCBI Taxonomy" id="428564"/>
    <lineage>
        <taxon>Eukaryota</taxon>
        <taxon>Metazoa</taxon>
        <taxon>Ecdysozoa</taxon>
        <taxon>Arthropoda</taxon>
        <taxon>Hexapoda</taxon>
        <taxon>Insecta</taxon>
        <taxon>Pterygota</taxon>
        <taxon>Neoptera</taxon>
        <taxon>Paraneoptera</taxon>
        <taxon>Hemiptera</taxon>
        <taxon>Sternorrhyncha</taxon>
        <taxon>Psylloidea</taxon>
        <taxon>Psyllidae</taxon>
        <taxon>Psyllinae</taxon>
        <taxon>Cacopsylla</taxon>
    </lineage>
</organism>
<keyword evidence="3" id="KW-0677">Repeat</keyword>
<evidence type="ECO:0000256" key="6">
    <source>
        <dbReference type="PROSITE-ProRule" id="PRU00059"/>
    </source>
</evidence>
<feature type="domain" description="CUB" evidence="10">
    <location>
        <begin position="3321"/>
        <end position="3454"/>
    </location>
</feature>
<feature type="domain" description="CUB" evidence="10">
    <location>
        <begin position="3819"/>
        <end position="3923"/>
    </location>
</feature>
<feature type="domain" description="EGF-like" evidence="11">
    <location>
        <begin position="417"/>
        <end position="454"/>
    </location>
</feature>
<evidence type="ECO:0000256" key="4">
    <source>
        <dbReference type="ARBA" id="ARBA00023157"/>
    </source>
</evidence>
<feature type="disulfide bond" evidence="7">
    <location>
        <begin position="487"/>
        <end position="496"/>
    </location>
</feature>
<feature type="domain" description="CUB" evidence="10">
    <location>
        <begin position="1899"/>
        <end position="2009"/>
    </location>
</feature>
<dbReference type="Pfam" id="PF12661">
    <property type="entry name" value="hEGF"/>
    <property type="match status" value="1"/>
</dbReference>
<evidence type="ECO:0000256" key="7">
    <source>
        <dbReference type="PROSITE-ProRule" id="PRU00076"/>
    </source>
</evidence>
<dbReference type="FunFam" id="2.10.25.10:FF:000038">
    <property type="entry name" value="Fibrillin 2"/>
    <property type="match status" value="1"/>
</dbReference>
<feature type="domain" description="CUB" evidence="10">
    <location>
        <begin position="2011"/>
        <end position="2128"/>
    </location>
</feature>
<evidence type="ECO:0000313" key="12">
    <source>
        <dbReference type="EMBL" id="CAG6617913.1"/>
    </source>
</evidence>
<feature type="signal peptide" evidence="9">
    <location>
        <begin position="1"/>
        <end position="22"/>
    </location>
</feature>
<dbReference type="InterPro" id="IPR000152">
    <property type="entry name" value="EGF-type_Asp/Asn_hydroxyl_site"/>
</dbReference>
<dbReference type="Gene3D" id="2.10.25.10">
    <property type="entry name" value="Laminin"/>
    <property type="match status" value="7"/>
</dbReference>
<dbReference type="Pfam" id="PF00008">
    <property type="entry name" value="EGF"/>
    <property type="match status" value="3"/>
</dbReference>
<dbReference type="PROSITE" id="PS50026">
    <property type="entry name" value="EGF_3"/>
    <property type="match status" value="4"/>
</dbReference>
<feature type="disulfide bond" evidence="7">
    <location>
        <begin position="220"/>
        <end position="229"/>
    </location>
</feature>
<dbReference type="EMBL" id="HBUF01040271">
    <property type="protein sequence ID" value="CAG6617913.1"/>
    <property type="molecule type" value="Transcribed_RNA"/>
</dbReference>
<dbReference type="InterPro" id="IPR000859">
    <property type="entry name" value="CUB_dom"/>
</dbReference>
<keyword evidence="8" id="KW-0175">Coiled coil</keyword>
<dbReference type="InterPro" id="IPR049883">
    <property type="entry name" value="NOTCH1_EGF-like"/>
</dbReference>
<dbReference type="InterPro" id="IPR000742">
    <property type="entry name" value="EGF"/>
</dbReference>
<dbReference type="Gene3D" id="2.60.120.290">
    <property type="entry name" value="Spermadhesin, CUB domain"/>
    <property type="match status" value="22"/>
</dbReference>
<feature type="domain" description="CUB" evidence="10">
    <location>
        <begin position="1233"/>
        <end position="1345"/>
    </location>
</feature>
<dbReference type="InterPro" id="IPR009030">
    <property type="entry name" value="Growth_fac_rcpt_cys_sf"/>
</dbReference>
<dbReference type="SMART" id="SM00042">
    <property type="entry name" value="CUB"/>
    <property type="match status" value="21"/>
</dbReference>
<dbReference type="InterPro" id="IPR018097">
    <property type="entry name" value="EGF_Ca-bd_CS"/>
</dbReference>
<evidence type="ECO:0000256" key="5">
    <source>
        <dbReference type="ARBA" id="ARBA00023180"/>
    </source>
</evidence>
<feature type="domain" description="CUB" evidence="10">
    <location>
        <begin position="2829"/>
        <end position="2949"/>
    </location>
</feature>
<dbReference type="Pfam" id="PF07645">
    <property type="entry name" value="EGF_CA"/>
    <property type="match status" value="1"/>
</dbReference>
<keyword evidence="4 7" id="KW-1015">Disulfide bond</keyword>
<feature type="domain" description="EGF-like" evidence="11">
    <location>
        <begin position="151"/>
        <end position="187"/>
    </location>
</feature>
<dbReference type="InterPro" id="IPR035914">
    <property type="entry name" value="Sperma_CUB_dom_sf"/>
</dbReference>
<feature type="domain" description="CUB" evidence="10">
    <location>
        <begin position="628"/>
        <end position="748"/>
    </location>
</feature>
<feature type="domain" description="CUB" evidence="10">
    <location>
        <begin position="3590"/>
        <end position="3708"/>
    </location>
</feature>
<reference evidence="12" key="1">
    <citation type="submission" date="2021-05" db="EMBL/GenBank/DDBJ databases">
        <authorList>
            <person name="Alioto T."/>
            <person name="Alioto T."/>
            <person name="Gomez Garrido J."/>
        </authorList>
    </citation>
    <scope>NUCLEOTIDE SEQUENCE</scope>
</reference>
<feature type="domain" description="CUB" evidence="10">
    <location>
        <begin position="2297"/>
        <end position="2433"/>
    </location>
</feature>
<dbReference type="FunFam" id="2.10.25.10:FF:000125">
    <property type="entry name" value="Neurogenic locus notch protein-like"/>
    <property type="match status" value="1"/>
</dbReference>
<protein>
    <submittedName>
        <fullName evidence="12">Cubilin</fullName>
    </submittedName>
</protein>
<dbReference type="InterPro" id="IPR001881">
    <property type="entry name" value="EGF-like_Ca-bd_dom"/>
</dbReference>
<dbReference type="FunFam" id="2.60.120.290:FF:000003">
    <property type="entry name" value="Neuropilin"/>
    <property type="match status" value="1"/>
</dbReference>
<feature type="disulfide bond" evidence="7">
    <location>
        <begin position="177"/>
        <end position="186"/>
    </location>
</feature>
<keyword evidence="1 7" id="KW-0245">EGF-like domain</keyword>
<feature type="domain" description="CUB" evidence="10">
    <location>
        <begin position="754"/>
        <end position="864"/>
    </location>
</feature>
<evidence type="ECO:0000256" key="1">
    <source>
        <dbReference type="ARBA" id="ARBA00022536"/>
    </source>
</evidence>
<feature type="disulfide bond" evidence="7">
    <location>
        <begin position="444"/>
        <end position="453"/>
    </location>
</feature>
<feature type="domain" description="EGF-like" evidence="11">
    <location>
        <begin position="189"/>
        <end position="230"/>
    </location>
</feature>
<keyword evidence="5" id="KW-0325">Glycoprotein</keyword>
<dbReference type="PROSITE" id="PS01186">
    <property type="entry name" value="EGF_2"/>
    <property type="match status" value="2"/>
</dbReference>
<feature type="domain" description="CUB" evidence="10">
    <location>
        <begin position="1346"/>
        <end position="1519"/>
    </location>
</feature>
<dbReference type="FunFam" id="2.10.25.10:FF:000143">
    <property type="entry name" value="Protein crumbs 1"/>
    <property type="match status" value="1"/>
</dbReference>
<dbReference type="CDD" id="cd22201">
    <property type="entry name" value="cubilin_NTD"/>
    <property type="match status" value="1"/>
</dbReference>
<feature type="domain" description="CUB" evidence="10">
    <location>
        <begin position="2437"/>
        <end position="2557"/>
    </location>
</feature>
<sequence>MAYHTYRVSYVFITLFIYCTHAQDPYASQPKLFAEDGNLKLQAGKDKNISFLTSGSGGVYLNEENLVTLSRLARSASDNVDSFKLSILPHLQNDVYRLVQSVEGKDGLTKRLMRLELTNTSVVASPSGRSNLNQRVQRLDRQMRKLQADLRRNECASNPCRNGGTCIDLFAKYQCICPENWEGVSCEIDVNECVKIASTEDRCQNGGTCINTPGGFHCVCPPHYFGLHCAAKNFSCSAASDRELCGHGTCREQAGSYVCVCDEGWTNGERGSCDKDIDECASKVPVCSLAPPVQCINTPGSFKCGPCAPGYTGNGLYCVDIDECLVNNGGCSMTPYVECTNTLGYRRCGQCPPGWVGDDGTSCRQGVTGCAINNGGCHPLATCTEVSDSVRSRIQCTCQPGMGGTGVGLMGCDYGRITDPCATSPCGVGGSCLRMGDGQYVCVCRPGSTGKNCEQSLTSSGVSCNPNPCQNGGLCHVTPSLGMSCVCRDGYTGAWCAEQTLSCGGTIVQLNGTIRNSANTYSTGTVVSCVWTLDSGDEGSILKLNFSSMFRVYSKRGDCIDNHLEIRDGDLPYDSSSVLGRFCSPSSTPSTLTSFSSKVIVTYLVTSRDPLGPSDQWELSWTSAPPECGSVLANISGPGVLTSPGFPRSITKSGHCLWYLSANPGYRLEFTVTEISLGNQQGSAGEPCDQDYLKIHDGEMAYSPVLLEVCQGSRNLPPVTTSGTHSLIWFSSDAASKNKGFQIMYRPIPGIPGCGGTFTSPEGDIHTKYLAELNQDLLCEWNIHLSVQEKIRLVFNRMDIDSPNCDSYLEVYNAHSKSLVAKFCDGASSRAPLLSDGNSVRLVYKVKYQPSKVKPGFSLHYETVCGGQFTSPQGVLKSPFFPRAYPSSRVCRYTIVQPPGKLIKLDFLDFDLSDPEPKDKSCVETSVKVFNGDSRNHSLLGEYCGPKEPSTIVSTRNIVYLEFKTDGSSDHIGFRANYSTLDVECGGIFTAPAGSISLDTSLRWTSSCEWILSAPEGNTFHLTFVQFNIESGYSSFSRLGNQQCSQTDLTLYDNVTNPGTLMNKLCGASLPSPMTSLSNLVTLILSLSKSSLQANPVASFVVNYVRVNATTMCGGSYFAPSGVLSTPLYPSPYPSSRQCVWVISVPMGQQIRLNFSSFGLEPSNFPSCVYVDYLEIRDGGYESSPLRGKYCGTDYPREFVSSGHQLYLKFVSDQDRNKWPGFQLLWDSASTACGGVLTGPSGSITSPNYPYPYGYSGMCYWKILVSQGSTVTINFVDVNINCMSIFSGNLEVFDGDNSFAPLLRRYCRGESKWEPIIQSNSHMVLVRYQSLNNDDKGFHLQYQTACNRTFTGYRGSIETINYPGNYPPKTECWWNITVPIGNQISLAFSDFTLEKRTRNFLVRGFGNGRGSPSLHGFRYDLLEDVEKEHSQRIRAGRCFDYLEMFETYAEDESFMGTFFDSVSYRTADRGNNIHPLLNKTCGQEQPPAVLTTNGSAVYIHFVTDFGMNAKGFRLEWSLKGCGGIFEGRSYGHITSPHYGEHGAGKYYKHNLVCDWIIRGGLDHSVEITITTVDLETRSDCNLDHLIVYSGSNREGVNLTQPLCMNPSSPIVVTAPNEAFVHFESDLSLSGRGFELTFQLKPAICGGIFTGSNGVIHSRNYPKNYGQGDKCVYEIKVPEGHLIQFTLEDLDLGVCWPKTFSPLGRTIIQVYNGDSVSAPLLTSYCGNQFTANTSTVTSSSNKLTVLFQAGAHATPKKGFKASYKLACGDRIETDGSGNFKVSLSNLIASKLTKCSWTIVAKKPESRITLTVPTTRGFQIYTRDQFSPYYDASSATNEFFVYDGETDKGVPLVERPLDRIPHSIVSRGPAMHVVLTFSENYLDSLLDEVFFASYSVRNIACGGELSGDEGSFSSPNYPMQYPINADCVWTVKSSPGNKIAIQFTDFQLEKSDFCNEDFVELRESNVQGKLLGVYCANQIPGNVTVNSNFWIRFRSSATGAAPGFTADFSYVNNIEILGESRGVITSPQYPALYTYVKKFSWYIRVNQESRIRIKMIDFWFESGGQGCSSFGNSLNIYEGNLAEDAKLLHSDLCTAAVNIPITSLTNEVLLQFDSNPSRRGSHFKLEWEAISGEDLKSTESDVQNSTSWNPFPYLKNASLSSYSLTLNNSSMNISHQYRDKPEFVSILKPELMTAVTRIIAPVGYRVTIQVTANSPLNRVQVYSGSSDPFRQGDLIKLTELVPPPLPDLFTPVVANTSKSALITSPNNVVYLVVETSATKMFFNYDKLDTTTNATVMLSCGGIITGLTSGSIQMNKLIGTRTRFPRTKVGYKEILTCDWLIAVRPRRTIQIQMTGSDFNPKTGSEKDCNEDNYIMIRNGGSNISPKLGQDEKFCSSITPENERKQPKLTSSGNLVFVRYKANINAIQSFSLSFAELTIGCGGDITLREAPLGSTWALLSSPHYPEVPPPHVECTWNIRGPPHRKLRLTFDTDSFDLAYSNGCTTEYVEVLDGQTVVSPSLGKFCAVSPSVVESSGNTLLVKYFTDIDEPKSGFSANVSLQTCGGVYKDISWSHTLSISYRDLIKSESCEWTLQTRQTQTLSLNLTKFDVNEPLTVWHMNKMTNCSAEFGRLSIYTVEPFSKNQSLVYSECSSATVPFSLETGVSQIIVQFKWGNKTPDRSGTGLGSIAQTRDLSNRGFSLTLKTKQSSCGGILTGRSGTLSLPSLPRPQHRYCLWNIRVPKGQRIKVKPTEVDFAGKMPGYVWSTDDVFLYNNAIYFGYPYKVSQATRPFALMSKSDVKVIESTDNKLDVYTVSVTGKGIKLEYTSEDPAICGGTLDSPSGSIQSPSKLNSFSCEWSMTTPPYQTTALIVNGTVSKDGTYGCKTGLVSLDNSLVAYNHLNQIIHRFCATYHKPTLFLNPYSTLSLLALKGHLKVNNELLSPPMDFNISYTTYPCGGVFKSPSNITLTPSNNSSGSGELHCVWLVEYPAGDEIKIPSPSLPCIGDTSLSIYNGPRPSSPLLTRLNACQAASPVTSTSNILWIEFTSPGTNLGFSLALEKVSLACGDILSGTTGVISSPGYTDQGYPDNTECEWYIQVLSGFHISLQFESKFFIQDSVNCTADYLLIYDWFGDDYVLIDRICGRSTTGRSYNSTRNQMKLVFRSDGGVNGDGFKIRYWAKCGGTYTLPILGHAPHMTGPIEGTISSPNYPANYPPMVKCNYTFIDELRLIRLNFTDFQLEPGPDCEFDNLTLMSANSDHNTHLMFGFSYVMMDMASDTVSISKSKVYCGDTGPGVQTFTDRVSVIFHSDPVKAGRGFEFQYQLFKCGGEVTTEGIISTPGYKSDMICVWNITAPPNKMILITILSYKTSPYPHWVSSDDDDNEETTCDYGIFITDPGNPTKNISQQTKTICDSGGDITENNPFTFRSTGRNSFLKLRNSHVPRDEGLPVLKFKVRFNYDMTMGCGGPRYISANSSLHITQLKDAPDSHSCSWDLTTLPGYTVKISFPVINIYSPVCGGAGGDTPDEVKAVINSQCLCNRLEVIMIDTPPTVLCLSNQSVPLLSVDHSVTSLKYVQNSYFPGLSFDILVESTLPECGDRIINATSTGRVFVSPPYRRNLNCQWKLSVDGNNSKVVQIKFLDMDIEPGTGARCEDNYLQLRNPGGSVLGKYCGGTQPPVSYLLFDTNSNKPTIEFRTGDKMPTPRRGFKFEYQVLGCSRNYSEDQHLGNLVSMMPPPGGECRIQVSAPSKNHTLDLVFLDFQLSSENCNTDKLVLKDAEGGALATLCGTALPSPLFTSTYSLSAHLYSSRTTPRFRVSFTYLTSQCGVVLTDSRGALASRDYPLPYRKPRSCVYTITPPQPIKVTFVTFDLGNAKCASNYLRVDVAGQNTVKYCAGEKPADIDVTASVILTYTTSTNNEGQGWLLTYTDGL</sequence>
<evidence type="ECO:0000259" key="10">
    <source>
        <dbReference type="PROSITE" id="PS01180"/>
    </source>
</evidence>
<dbReference type="CDD" id="cd00053">
    <property type="entry name" value="EGF"/>
    <property type="match status" value="1"/>
</dbReference>
<feature type="domain" description="CUB" evidence="10">
    <location>
        <begin position="985"/>
        <end position="1107"/>
    </location>
</feature>
<evidence type="ECO:0000259" key="11">
    <source>
        <dbReference type="PROSITE" id="PS50026"/>
    </source>
</evidence>
<dbReference type="SMART" id="SM00179">
    <property type="entry name" value="EGF_CA"/>
    <property type="match status" value="6"/>
</dbReference>